<gene>
    <name evidence="3" type="ORF">AN216_19870</name>
</gene>
<dbReference type="PROSITE" id="PS00061">
    <property type="entry name" value="ADH_SHORT"/>
    <property type="match status" value="1"/>
</dbReference>
<protein>
    <submittedName>
        <fullName evidence="3">Short-chain dehydrogenase</fullName>
    </submittedName>
</protein>
<evidence type="ECO:0000256" key="1">
    <source>
        <dbReference type="ARBA" id="ARBA00006484"/>
    </source>
</evidence>
<dbReference type="GO" id="GO:0016616">
    <property type="term" value="F:oxidoreductase activity, acting on the CH-OH group of donors, NAD or NADP as acceptor"/>
    <property type="evidence" value="ECO:0007669"/>
    <property type="project" value="TreeGrafter"/>
</dbReference>
<dbReference type="PANTHER" id="PTHR42760:SF133">
    <property type="entry name" value="3-OXOACYL-[ACYL-CARRIER-PROTEIN] REDUCTASE"/>
    <property type="match status" value="1"/>
</dbReference>
<dbReference type="RefSeq" id="WP_070198039.1">
    <property type="nucleotide sequence ID" value="NZ_LJGU01000137.1"/>
</dbReference>
<dbReference type="CDD" id="cd05233">
    <property type="entry name" value="SDR_c"/>
    <property type="match status" value="1"/>
</dbReference>
<dbReference type="InterPro" id="IPR020904">
    <property type="entry name" value="Sc_DH/Rdtase_CS"/>
</dbReference>
<dbReference type="Proteomes" id="UP000176101">
    <property type="component" value="Unassembled WGS sequence"/>
</dbReference>
<dbReference type="EMBL" id="LJGU01000137">
    <property type="protein sequence ID" value="OEU96541.1"/>
    <property type="molecule type" value="Genomic_DNA"/>
</dbReference>
<dbReference type="PATRIC" id="fig|1075402.3.peg.1452"/>
<keyword evidence="2" id="KW-0560">Oxidoreductase</keyword>
<dbReference type="PRINTS" id="PR00081">
    <property type="entry name" value="GDHRDH"/>
</dbReference>
<sequence length="249" mass="25510">MTDDPHRFDGRTALVTGAARGIGARVAGLLADCGCAVACADAADPAGWDLPTGPGHTAHRADVTRTADCERLIDEVRAAHGRLDHLVHCAAIVRRGPAATTEDADFTEVLDVNLTGTFRVTRAAYPALVAAPDASVVTLGSTNGSVAVADSVGYCVSKAGVMHLSRVLALEWASAGIRVNSVAPTIVPTSMTSDVRADPAYMAAKLASIPLGRPVSETEVAQAVTFLLSPASAMTTGQVLFVDGGATIH</sequence>
<proteinExistence type="inferred from homology"/>
<reference evidence="3 4" key="1">
    <citation type="journal article" date="2016" name="Front. Microbiol.">
        <title>Comparative Genomics Analysis of Streptomyces Species Reveals Their Adaptation to the Marine Environment and Their Diversity at the Genomic Level.</title>
        <authorList>
            <person name="Tian X."/>
            <person name="Zhang Z."/>
            <person name="Yang T."/>
            <person name="Chen M."/>
            <person name="Li J."/>
            <person name="Chen F."/>
            <person name="Yang J."/>
            <person name="Li W."/>
            <person name="Zhang B."/>
            <person name="Zhang Z."/>
            <person name="Wu J."/>
            <person name="Zhang C."/>
            <person name="Long L."/>
            <person name="Xiao J."/>
        </authorList>
    </citation>
    <scope>NUCLEOTIDE SEQUENCE [LARGE SCALE GENOMIC DNA]</scope>
    <source>
        <strain evidence="3 4">SCSIO 02100</strain>
    </source>
</reference>
<dbReference type="AlphaFoldDB" id="A0A1E7JY03"/>
<dbReference type="InterPro" id="IPR002347">
    <property type="entry name" value="SDR_fam"/>
</dbReference>
<comment type="similarity">
    <text evidence="1">Belongs to the short-chain dehydrogenases/reductases (SDR) family.</text>
</comment>
<evidence type="ECO:0000256" key="2">
    <source>
        <dbReference type="ARBA" id="ARBA00023002"/>
    </source>
</evidence>
<dbReference type="STRING" id="1075402.AN216_19870"/>
<evidence type="ECO:0000313" key="3">
    <source>
        <dbReference type="EMBL" id="OEU96541.1"/>
    </source>
</evidence>
<dbReference type="Pfam" id="PF13561">
    <property type="entry name" value="adh_short_C2"/>
    <property type="match status" value="1"/>
</dbReference>
<evidence type="ECO:0000313" key="4">
    <source>
        <dbReference type="Proteomes" id="UP000176101"/>
    </source>
</evidence>
<comment type="caution">
    <text evidence="3">The sequence shown here is derived from an EMBL/GenBank/DDBJ whole genome shotgun (WGS) entry which is preliminary data.</text>
</comment>
<dbReference type="InterPro" id="IPR036291">
    <property type="entry name" value="NAD(P)-bd_dom_sf"/>
</dbReference>
<organism evidence="3 4">
    <name type="scientific">Streptomyces oceani</name>
    <dbReference type="NCBI Taxonomy" id="1075402"/>
    <lineage>
        <taxon>Bacteria</taxon>
        <taxon>Bacillati</taxon>
        <taxon>Actinomycetota</taxon>
        <taxon>Actinomycetes</taxon>
        <taxon>Kitasatosporales</taxon>
        <taxon>Streptomycetaceae</taxon>
        <taxon>Streptomyces</taxon>
    </lineage>
</organism>
<accession>A0A1E7JY03</accession>
<dbReference type="Gene3D" id="3.40.50.720">
    <property type="entry name" value="NAD(P)-binding Rossmann-like Domain"/>
    <property type="match status" value="1"/>
</dbReference>
<name>A0A1E7JY03_9ACTN</name>
<dbReference type="OrthoDB" id="7064009at2"/>
<dbReference type="FunFam" id="3.40.50.720:FF:000084">
    <property type="entry name" value="Short-chain dehydrogenase reductase"/>
    <property type="match status" value="1"/>
</dbReference>
<keyword evidence="4" id="KW-1185">Reference proteome</keyword>
<dbReference type="PANTHER" id="PTHR42760">
    <property type="entry name" value="SHORT-CHAIN DEHYDROGENASES/REDUCTASES FAMILY MEMBER"/>
    <property type="match status" value="1"/>
</dbReference>
<dbReference type="SUPFAM" id="SSF51735">
    <property type="entry name" value="NAD(P)-binding Rossmann-fold domains"/>
    <property type="match status" value="1"/>
</dbReference>